<gene>
    <name evidence="3" type="ORF">RSE6_07246</name>
</gene>
<dbReference type="InterPro" id="IPR001245">
    <property type="entry name" value="Ser-Thr/Tyr_kinase_cat_dom"/>
</dbReference>
<reference evidence="4" key="1">
    <citation type="submission" date="2016-03" db="EMBL/GenBank/DDBJ databases">
        <authorList>
            <person name="Guldener U."/>
        </authorList>
    </citation>
    <scope>NUCLEOTIDE SEQUENCE [LARGE SCALE GENOMIC DNA]</scope>
</reference>
<organism evidence="3 4">
    <name type="scientific">Rhynchosporium secalis</name>
    <name type="common">Barley scald fungus</name>
    <dbReference type="NCBI Taxonomy" id="38038"/>
    <lineage>
        <taxon>Eukaryota</taxon>
        <taxon>Fungi</taxon>
        <taxon>Dikarya</taxon>
        <taxon>Ascomycota</taxon>
        <taxon>Pezizomycotina</taxon>
        <taxon>Leotiomycetes</taxon>
        <taxon>Helotiales</taxon>
        <taxon>Ploettnerulaceae</taxon>
        <taxon>Rhynchosporium</taxon>
    </lineage>
</organism>
<proteinExistence type="predicted"/>
<evidence type="ECO:0000313" key="4">
    <source>
        <dbReference type="Proteomes" id="UP000177625"/>
    </source>
</evidence>
<dbReference type="Proteomes" id="UP000177625">
    <property type="component" value="Unassembled WGS sequence"/>
</dbReference>
<dbReference type="GO" id="GO:0044773">
    <property type="term" value="P:mitotic DNA damage checkpoint signaling"/>
    <property type="evidence" value="ECO:0007669"/>
    <property type="project" value="TreeGrafter"/>
</dbReference>
<dbReference type="InterPro" id="IPR000719">
    <property type="entry name" value="Prot_kinase_dom"/>
</dbReference>
<evidence type="ECO:0000256" key="1">
    <source>
        <dbReference type="SAM" id="MobiDB-lite"/>
    </source>
</evidence>
<dbReference type="SMART" id="SM00220">
    <property type="entry name" value="S_TKc"/>
    <property type="match status" value="1"/>
</dbReference>
<dbReference type="PANTHER" id="PTHR44167">
    <property type="entry name" value="OVARIAN-SPECIFIC SERINE/THREONINE-PROTEIN KINASE LOK-RELATED"/>
    <property type="match status" value="1"/>
</dbReference>
<dbReference type="Gene3D" id="1.10.510.10">
    <property type="entry name" value="Transferase(Phosphotransferase) domain 1"/>
    <property type="match status" value="1"/>
</dbReference>
<protein>
    <recommendedName>
        <fullName evidence="2">Protein kinase domain-containing protein</fullName>
    </recommendedName>
</protein>
<dbReference type="GO" id="GO:0005634">
    <property type="term" value="C:nucleus"/>
    <property type="evidence" value="ECO:0007669"/>
    <property type="project" value="TreeGrafter"/>
</dbReference>
<dbReference type="Pfam" id="PF07714">
    <property type="entry name" value="PK_Tyr_Ser-Thr"/>
    <property type="match status" value="1"/>
</dbReference>
<evidence type="ECO:0000313" key="3">
    <source>
        <dbReference type="EMBL" id="CZT46761.1"/>
    </source>
</evidence>
<feature type="region of interest" description="Disordered" evidence="1">
    <location>
        <begin position="449"/>
        <end position="474"/>
    </location>
</feature>
<name>A0A1E1MCC6_RHYSE</name>
<feature type="domain" description="Protein kinase" evidence="2">
    <location>
        <begin position="111"/>
        <end position="423"/>
    </location>
</feature>
<feature type="compositionally biased region" description="Pro residues" evidence="1">
    <location>
        <begin position="449"/>
        <end position="458"/>
    </location>
</feature>
<dbReference type="EMBL" id="FJVC01000260">
    <property type="protein sequence ID" value="CZT46761.1"/>
    <property type="molecule type" value="Genomic_DNA"/>
</dbReference>
<dbReference type="PANTHER" id="PTHR44167:SF24">
    <property type="entry name" value="SERINE_THREONINE-PROTEIN KINASE CHK2"/>
    <property type="match status" value="1"/>
</dbReference>
<dbReference type="PROSITE" id="PS50011">
    <property type="entry name" value="PROTEIN_KINASE_DOM"/>
    <property type="match status" value="1"/>
</dbReference>
<dbReference type="GO" id="GO:0005524">
    <property type="term" value="F:ATP binding"/>
    <property type="evidence" value="ECO:0007669"/>
    <property type="project" value="InterPro"/>
</dbReference>
<dbReference type="PROSITE" id="PS00108">
    <property type="entry name" value="PROTEIN_KINASE_ST"/>
    <property type="match status" value="1"/>
</dbReference>
<dbReference type="InterPro" id="IPR011009">
    <property type="entry name" value="Kinase-like_dom_sf"/>
</dbReference>
<accession>A0A1E1MCC6</accession>
<feature type="compositionally biased region" description="Low complexity" evidence="1">
    <location>
        <begin position="459"/>
        <end position="474"/>
    </location>
</feature>
<sequence>MSDDLPPPHKGYKAPRTVTERYNFWLQYNDPDTQPVTRQVMNETYRKHPYARPPPTRPPARPARGTIVGPIFQTAQYTSEEEANLQTYLLENAGPPAVLETPERQKYLNNWKATKILGDGGQGLIGLFEYDPSASDPPMEMKKVVKQVKDGSNLQMERELFMRLEVANSEHIIRFMSATGDDQQIVLEFCPQGDLGDLLNQRIKRWRIFECLVDACSVLEFGRELEIDLDQSPRSAKAFARPMEDWTPIIHFDLKPENVLLGSRTRGHRETPVCKVADFGLALMDLPLNKDERETLRGRGTERYFTPEQFTPRWNCSDWDEGPEKEKVAGIYGSPTNVWGIGAIILVCLDANPPDHRFPFTPGYIINGKDPKGDTYGPAIEAELQYSDELRHMVLECLYERPADRCVLRDMKYNISKKLDAYFDQDDFVGDAWADLDYYGAVPSGFAPIPSPSPPPPSSSTCASASASASTSAPACTNLVSKV</sequence>
<dbReference type="SUPFAM" id="SSF56112">
    <property type="entry name" value="Protein kinase-like (PK-like)"/>
    <property type="match status" value="1"/>
</dbReference>
<dbReference type="AlphaFoldDB" id="A0A1E1MCC6"/>
<evidence type="ECO:0000259" key="2">
    <source>
        <dbReference type="PROSITE" id="PS50011"/>
    </source>
</evidence>
<keyword evidence="4" id="KW-1185">Reference proteome</keyword>
<dbReference type="InterPro" id="IPR008271">
    <property type="entry name" value="Ser/Thr_kinase_AS"/>
</dbReference>
<dbReference type="GO" id="GO:0005737">
    <property type="term" value="C:cytoplasm"/>
    <property type="evidence" value="ECO:0007669"/>
    <property type="project" value="TreeGrafter"/>
</dbReference>
<dbReference type="GO" id="GO:0004674">
    <property type="term" value="F:protein serine/threonine kinase activity"/>
    <property type="evidence" value="ECO:0007669"/>
    <property type="project" value="TreeGrafter"/>
</dbReference>